<name>A0ABN9T9V0_9DINO</name>
<dbReference type="EMBL" id="CAUYUJ010014495">
    <property type="protein sequence ID" value="CAK0841959.1"/>
    <property type="molecule type" value="Genomic_DNA"/>
</dbReference>
<organism evidence="1 2">
    <name type="scientific">Prorocentrum cordatum</name>
    <dbReference type="NCBI Taxonomy" id="2364126"/>
    <lineage>
        <taxon>Eukaryota</taxon>
        <taxon>Sar</taxon>
        <taxon>Alveolata</taxon>
        <taxon>Dinophyceae</taxon>
        <taxon>Prorocentrales</taxon>
        <taxon>Prorocentraceae</taxon>
        <taxon>Prorocentrum</taxon>
    </lineage>
</organism>
<evidence type="ECO:0000313" key="2">
    <source>
        <dbReference type="Proteomes" id="UP001189429"/>
    </source>
</evidence>
<sequence length="416" mass="43921">MGGDTDDSGKKGNKGKFGKGCGKMGWGDMMSLMWMMGPWGGCGKGWGGWDGGWDDAEGGGAGGRRGKKEGCPGVFKVTVDPTSQLVAQSFPQEAPGIAHDKEFDGLFKQAGHVLTDLVGSVQEFCTIVHDPDWEQFPEVAKALQEGGGPKECLAVATCPNASKWAVGIAAGWKNRESSSKLALAVALAKDDPSILAQLRRAYPMFYSLCMTVQPTGYDGTWNATAGLGPSAPSAPSVHWLTLSQDSGLAKEGFPPEAPCIVHGGKSDRDMFSNAHNVLCELLEDPSAVEYVDDPDWNVMPEVGEALKAAAADCEDVPLTVAKSQLFAAWGVGVGSGWKYRETAAKLALGLSICGSTGKLEEFTQKYPEFYALCDKAGLVDAGLVQHPSKRRKVAPDADAVARITTPVAMTRSANLS</sequence>
<keyword evidence="2" id="KW-1185">Reference proteome</keyword>
<proteinExistence type="predicted"/>
<gene>
    <name evidence="1" type="ORF">PCOR1329_LOCUS37018</name>
</gene>
<dbReference type="Proteomes" id="UP001189429">
    <property type="component" value="Unassembled WGS sequence"/>
</dbReference>
<protein>
    <submittedName>
        <fullName evidence="1">Uncharacterized protein</fullName>
    </submittedName>
</protein>
<accession>A0ABN9T9V0</accession>
<comment type="caution">
    <text evidence="1">The sequence shown here is derived from an EMBL/GenBank/DDBJ whole genome shotgun (WGS) entry which is preliminary data.</text>
</comment>
<reference evidence="1" key="1">
    <citation type="submission" date="2023-10" db="EMBL/GenBank/DDBJ databases">
        <authorList>
            <person name="Chen Y."/>
            <person name="Shah S."/>
            <person name="Dougan E. K."/>
            <person name="Thang M."/>
            <person name="Chan C."/>
        </authorList>
    </citation>
    <scope>NUCLEOTIDE SEQUENCE [LARGE SCALE GENOMIC DNA]</scope>
</reference>
<evidence type="ECO:0000313" key="1">
    <source>
        <dbReference type="EMBL" id="CAK0841959.1"/>
    </source>
</evidence>